<keyword evidence="2" id="KW-1185">Reference proteome</keyword>
<proteinExistence type="predicted"/>
<organism evidence="1 2">
    <name type="scientific">Flavobacterium urocaniciphilum</name>
    <dbReference type="NCBI Taxonomy" id="1299341"/>
    <lineage>
        <taxon>Bacteria</taxon>
        <taxon>Pseudomonadati</taxon>
        <taxon>Bacteroidota</taxon>
        <taxon>Flavobacteriia</taxon>
        <taxon>Flavobacteriales</taxon>
        <taxon>Flavobacteriaceae</taxon>
        <taxon>Flavobacterium</taxon>
    </lineage>
</organism>
<accession>A0A1H9CT18</accession>
<gene>
    <name evidence="1" type="ORF">SAMN05444005_10537</name>
</gene>
<evidence type="ECO:0000313" key="1">
    <source>
        <dbReference type="EMBL" id="SEQ03728.1"/>
    </source>
</evidence>
<dbReference type="EMBL" id="FOEI01000005">
    <property type="protein sequence ID" value="SEQ03728.1"/>
    <property type="molecule type" value="Genomic_DNA"/>
</dbReference>
<protein>
    <submittedName>
        <fullName evidence="1">Uncharacterized protein</fullName>
    </submittedName>
</protein>
<dbReference type="STRING" id="1299341.SAMN05444005_10537"/>
<dbReference type="Proteomes" id="UP000198648">
    <property type="component" value="Unassembled WGS sequence"/>
</dbReference>
<evidence type="ECO:0000313" key="2">
    <source>
        <dbReference type="Proteomes" id="UP000198648"/>
    </source>
</evidence>
<sequence>MYQVYDDMSEAELLVCDYLKQMRVFWIYEQPVFLSDNANRPRIFAPDFYLPELGIYIEVMGNPHLSDYERRSLIYQKNNIPIIFIAPFHDRNWQMNIFDFIENVHQERYEKVKRIRANIF</sequence>
<name>A0A1H9CT18_9FLAO</name>
<dbReference type="Gene3D" id="3.40.91.30">
    <property type="match status" value="1"/>
</dbReference>
<dbReference type="AlphaFoldDB" id="A0A1H9CT18"/>
<reference evidence="1 2" key="1">
    <citation type="submission" date="2016-10" db="EMBL/GenBank/DDBJ databases">
        <authorList>
            <person name="de Groot N.N."/>
        </authorList>
    </citation>
    <scope>NUCLEOTIDE SEQUENCE [LARGE SCALE GENOMIC DNA]</scope>
    <source>
        <strain evidence="1 2">DSM 27078</strain>
    </source>
</reference>